<gene>
    <name evidence="2" type="ORF">HYH03_001737</name>
</gene>
<accession>A0A836C4S5</accession>
<dbReference type="EMBL" id="JAEHOE010000004">
    <property type="protein sequence ID" value="KAG2500155.1"/>
    <property type="molecule type" value="Genomic_DNA"/>
</dbReference>
<evidence type="ECO:0000313" key="2">
    <source>
        <dbReference type="EMBL" id="KAG2500155.1"/>
    </source>
</evidence>
<keyword evidence="3" id="KW-1185">Reference proteome</keyword>
<feature type="compositionally biased region" description="Low complexity" evidence="1">
    <location>
        <begin position="144"/>
        <end position="156"/>
    </location>
</feature>
<feature type="region of interest" description="Disordered" evidence="1">
    <location>
        <begin position="144"/>
        <end position="230"/>
    </location>
</feature>
<dbReference type="AlphaFoldDB" id="A0A836C4S5"/>
<reference evidence="2" key="1">
    <citation type="journal article" date="2020" name="bioRxiv">
        <title>Comparative genomics of Chlamydomonas.</title>
        <authorList>
            <person name="Craig R.J."/>
            <person name="Hasan A.R."/>
            <person name="Ness R.W."/>
            <person name="Keightley P.D."/>
        </authorList>
    </citation>
    <scope>NUCLEOTIDE SEQUENCE</scope>
    <source>
        <strain evidence="2">CCAP 11/70</strain>
    </source>
</reference>
<dbReference type="Proteomes" id="UP000612055">
    <property type="component" value="Unassembled WGS sequence"/>
</dbReference>
<evidence type="ECO:0000256" key="1">
    <source>
        <dbReference type="SAM" id="MobiDB-lite"/>
    </source>
</evidence>
<organism evidence="2 3">
    <name type="scientific">Edaphochlamys debaryana</name>
    <dbReference type="NCBI Taxonomy" id="47281"/>
    <lineage>
        <taxon>Eukaryota</taxon>
        <taxon>Viridiplantae</taxon>
        <taxon>Chlorophyta</taxon>
        <taxon>core chlorophytes</taxon>
        <taxon>Chlorophyceae</taxon>
        <taxon>CS clade</taxon>
        <taxon>Chlamydomonadales</taxon>
        <taxon>Chlamydomonadales incertae sedis</taxon>
        <taxon>Edaphochlamys</taxon>
    </lineage>
</organism>
<feature type="compositionally biased region" description="Low complexity" evidence="1">
    <location>
        <begin position="173"/>
        <end position="184"/>
    </location>
</feature>
<dbReference type="OrthoDB" id="567549at2759"/>
<feature type="compositionally biased region" description="Gly residues" evidence="1">
    <location>
        <begin position="157"/>
        <end position="172"/>
    </location>
</feature>
<name>A0A836C4S5_9CHLO</name>
<evidence type="ECO:0000313" key="3">
    <source>
        <dbReference type="Proteomes" id="UP000612055"/>
    </source>
</evidence>
<protein>
    <submittedName>
        <fullName evidence="2">Uncharacterized protein</fullName>
    </submittedName>
</protein>
<feature type="compositionally biased region" description="Low complexity" evidence="1">
    <location>
        <begin position="191"/>
        <end position="207"/>
    </location>
</feature>
<proteinExistence type="predicted"/>
<sequence length="230" mass="22855">MTLAIQVVSRELGGCPSEQELAGNVRALNALLPDLVPGPGAKHADVARVAARLDAAAESLLALREALPGVNVSALAARRPAVLLTPAEQLEREAKQSWALLSPCGPAGRRALLEAHPALLDPGAAAALLDEIARLFGFQEDQPSAAAPAAAAPAGGPDQGPGAGDGAEGAGTEGVEAGEGQAAPRPGSARAKAAALLGSSPGLADAADCLRGQARGDRDPEYLADTTRAG</sequence>
<comment type="caution">
    <text evidence="2">The sequence shown here is derived from an EMBL/GenBank/DDBJ whole genome shotgun (WGS) entry which is preliminary data.</text>
</comment>